<organism evidence="10 11">
    <name type="scientific">Carnobacterium divergens DSM 20623</name>
    <dbReference type="NCBI Taxonomy" id="1449336"/>
    <lineage>
        <taxon>Bacteria</taxon>
        <taxon>Bacillati</taxon>
        <taxon>Bacillota</taxon>
        <taxon>Bacilli</taxon>
        <taxon>Lactobacillales</taxon>
        <taxon>Carnobacteriaceae</taxon>
        <taxon>Carnobacterium</taxon>
    </lineage>
</organism>
<dbReference type="GO" id="GO:0005886">
    <property type="term" value="C:plasma membrane"/>
    <property type="evidence" value="ECO:0007669"/>
    <property type="project" value="UniProtKB-SubCell"/>
</dbReference>
<dbReference type="Gene3D" id="1.20.1560.10">
    <property type="entry name" value="ABC transporter type 1, transmembrane domain"/>
    <property type="match status" value="1"/>
</dbReference>
<dbReference type="Pfam" id="PF00005">
    <property type="entry name" value="ABC_tran"/>
    <property type="match status" value="1"/>
</dbReference>
<evidence type="ECO:0000256" key="6">
    <source>
        <dbReference type="ARBA" id="ARBA00023136"/>
    </source>
</evidence>
<dbReference type="GO" id="GO:0016887">
    <property type="term" value="F:ATP hydrolysis activity"/>
    <property type="evidence" value="ECO:0007669"/>
    <property type="project" value="InterPro"/>
</dbReference>
<keyword evidence="3" id="KW-0547">Nucleotide-binding</keyword>
<feature type="transmembrane region" description="Helical" evidence="7">
    <location>
        <begin position="258"/>
        <end position="277"/>
    </location>
</feature>
<comment type="subcellular location">
    <subcellularLocation>
        <location evidence="1">Cell membrane</location>
        <topology evidence="1">Multi-pass membrane protein</topology>
    </subcellularLocation>
</comment>
<dbReference type="GO" id="GO:0005524">
    <property type="term" value="F:ATP binding"/>
    <property type="evidence" value="ECO:0007669"/>
    <property type="project" value="UniProtKB-KW"/>
</dbReference>
<evidence type="ECO:0000256" key="3">
    <source>
        <dbReference type="ARBA" id="ARBA00022741"/>
    </source>
</evidence>
<protein>
    <submittedName>
        <fullName evidence="10">ABC transporter permease ATP-binding protein CydD</fullName>
    </submittedName>
</protein>
<dbReference type="InterPro" id="IPR027417">
    <property type="entry name" value="P-loop_NTPase"/>
</dbReference>
<evidence type="ECO:0000259" key="9">
    <source>
        <dbReference type="PROSITE" id="PS50929"/>
    </source>
</evidence>
<feature type="transmembrane region" description="Helical" evidence="7">
    <location>
        <begin position="29"/>
        <end position="54"/>
    </location>
</feature>
<evidence type="ECO:0000313" key="11">
    <source>
        <dbReference type="Proteomes" id="UP000051658"/>
    </source>
</evidence>
<keyword evidence="11" id="KW-1185">Reference proteome</keyword>
<dbReference type="eggNOG" id="COG4987">
    <property type="taxonomic scope" value="Bacteria"/>
</dbReference>
<feature type="transmembrane region" description="Helical" evidence="7">
    <location>
        <begin position="147"/>
        <end position="167"/>
    </location>
</feature>
<dbReference type="PATRIC" id="fig|1449336.4.peg.231"/>
<dbReference type="PROSITE" id="PS00211">
    <property type="entry name" value="ABC_TRANSPORTER_1"/>
    <property type="match status" value="1"/>
</dbReference>
<dbReference type="PROSITE" id="PS50929">
    <property type="entry name" value="ABC_TM1F"/>
    <property type="match status" value="1"/>
</dbReference>
<keyword evidence="6 7" id="KW-0472">Membrane</keyword>
<feature type="transmembrane region" description="Helical" evidence="7">
    <location>
        <begin position="173"/>
        <end position="193"/>
    </location>
</feature>
<dbReference type="InterPro" id="IPR039421">
    <property type="entry name" value="Type_1_exporter"/>
</dbReference>
<dbReference type="PANTHER" id="PTHR43394">
    <property type="entry name" value="ATP-DEPENDENT PERMEASE MDL1, MITOCHONDRIAL"/>
    <property type="match status" value="1"/>
</dbReference>
<dbReference type="InterPro" id="IPR003593">
    <property type="entry name" value="AAA+_ATPase"/>
</dbReference>
<dbReference type="GO" id="GO:0015421">
    <property type="term" value="F:ABC-type oligopeptide transporter activity"/>
    <property type="evidence" value="ECO:0007669"/>
    <property type="project" value="TreeGrafter"/>
</dbReference>
<comment type="caution">
    <text evidence="10">The sequence shown here is derived from an EMBL/GenBank/DDBJ whole genome shotgun (WGS) entry which is preliminary data.</text>
</comment>
<dbReference type="InterPro" id="IPR003439">
    <property type="entry name" value="ABC_transporter-like_ATP-bd"/>
</dbReference>
<accession>A0A0R2HX03</accession>
<gene>
    <name evidence="10" type="ORF">IV74_GL000228</name>
</gene>
<dbReference type="Proteomes" id="UP000051658">
    <property type="component" value="Unassembled WGS sequence"/>
</dbReference>
<feature type="domain" description="ABC transporter" evidence="8">
    <location>
        <begin position="352"/>
        <end position="586"/>
    </location>
</feature>
<sequence>MNKKMMLKMRQTFSEDSWVKPYMAKYRKLLYLVLFLGFMTLFCGSALMFVSGYLISRSASLPENIMLVYVPIVLTRAFGIGRPTFRYVERLVSHNWVLKMTSDLRVKLYRSLEKEAIFFKGKYKTGDILAILAEDIDHIQNLYLRTIFPTLISWGIYILVVIGLGFFSIPFALMMLLMLAVVTILMPLVSVLVNGARMYAQKTARNGLYDQLTDAVLGVGDWLFSGRKHDFITSYEASEAEVRDYDEKIKRFDRVRDFLVQLCFGLIALAVLVWTSTVFQGNHGGGANWIAAFVLAVFPLIDAFAPIPQAISELPIYGDSVERMNDLPKIDDSADEASERALGLTEEVFQELQIQHVSFSYEETNKTIIDDLSITLAKGEKLALLGKSGAGKSTLGKILRGDLMPTAGEITINGIPTYEFGDGISNWIGVINQNPYLFDTTVLNNVRLGNIKATDEEVIAALYQVGLGEMIASLPEGFHTLVEEAGGRFSGGERQRLALARILLQDNPIVLLDEPTVGLDPITEQRLLDTLFDVLKDKTIIWITHHLQGVNQMDQVIFLENGKIEIFGTPTELLATNERYQTLYRLDRGE</sequence>
<dbReference type="GO" id="GO:0034775">
    <property type="term" value="P:glutathione transmembrane transport"/>
    <property type="evidence" value="ECO:0007669"/>
    <property type="project" value="InterPro"/>
</dbReference>
<dbReference type="EMBL" id="JQBS01000007">
    <property type="protein sequence ID" value="KRN57247.1"/>
    <property type="molecule type" value="Genomic_DNA"/>
</dbReference>
<dbReference type="InterPro" id="IPR014223">
    <property type="entry name" value="ABC_CydC/D"/>
</dbReference>
<dbReference type="SUPFAM" id="SSF52540">
    <property type="entry name" value="P-loop containing nucleoside triphosphate hydrolases"/>
    <property type="match status" value="1"/>
</dbReference>
<feature type="domain" description="ABC transmembrane type-1" evidence="9">
    <location>
        <begin position="32"/>
        <end position="314"/>
    </location>
</feature>
<name>A0A0R2HX03_CARDV</name>
<dbReference type="SMART" id="SM00382">
    <property type="entry name" value="AAA"/>
    <property type="match status" value="1"/>
</dbReference>
<feature type="transmembrane region" description="Helical" evidence="7">
    <location>
        <begin position="289"/>
        <end position="307"/>
    </location>
</feature>
<evidence type="ECO:0000256" key="1">
    <source>
        <dbReference type="ARBA" id="ARBA00004651"/>
    </source>
</evidence>
<dbReference type="InterPro" id="IPR011527">
    <property type="entry name" value="ABC1_TM_dom"/>
</dbReference>
<dbReference type="AlphaFoldDB" id="A0A0R2HX03"/>
<dbReference type="CDD" id="cd03247">
    <property type="entry name" value="ABCC_cytochrome_bd"/>
    <property type="match status" value="1"/>
</dbReference>
<dbReference type="GeneID" id="89588224"/>
<proteinExistence type="predicted"/>
<dbReference type="PROSITE" id="PS50893">
    <property type="entry name" value="ABC_TRANSPORTER_2"/>
    <property type="match status" value="1"/>
</dbReference>
<evidence type="ECO:0000256" key="7">
    <source>
        <dbReference type="SAM" id="Phobius"/>
    </source>
</evidence>
<keyword evidence="5 7" id="KW-1133">Transmembrane helix</keyword>
<evidence type="ECO:0000256" key="2">
    <source>
        <dbReference type="ARBA" id="ARBA00022692"/>
    </source>
</evidence>
<dbReference type="SUPFAM" id="SSF90123">
    <property type="entry name" value="ABC transporter transmembrane region"/>
    <property type="match status" value="1"/>
</dbReference>
<feature type="transmembrane region" description="Helical" evidence="7">
    <location>
        <begin position="66"/>
        <end position="85"/>
    </location>
</feature>
<keyword evidence="4 10" id="KW-0067">ATP-binding</keyword>
<dbReference type="PANTHER" id="PTHR43394:SF1">
    <property type="entry name" value="ATP-BINDING CASSETTE SUB-FAMILY B MEMBER 10, MITOCHONDRIAL"/>
    <property type="match status" value="1"/>
</dbReference>
<evidence type="ECO:0000313" key="10">
    <source>
        <dbReference type="EMBL" id="KRN57247.1"/>
    </source>
</evidence>
<evidence type="ECO:0000259" key="8">
    <source>
        <dbReference type="PROSITE" id="PS50893"/>
    </source>
</evidence>
<dbReference type="Gene3D" id="3.40.50.300">
    <property type="entry name" value="P-loop containing nucleotide triphosphate hydrolases"/>
    <property type="match status" value="1"/>
</dbReference>
<dbReference type="RefSeq" id="WP_034571240.1">
    <property type="nucleotide sequence ID" value="NZ_JQLO01000001.1"/>
</dbReference>
<evidence type="ECO:0000256" key="4">
    <source>
        <dbReference type="ARBA" id="ARBA00022840"/>
    </source>
</evidence>
<keyword evidence="2 7" id="KW-0812">Transmembrane</keyword>
<dbReference type="NCBIfam" id="TIGR02868">
    <property type="entry name" value="CydC"/>
    <property type="match status" value="1"/>
</dbReference>
<dbReference type="InterPro" id="IPR036640">
    <property type="entry name" value="ABC1_TM_sf"/>
</dbReference>
<reference evidence="10 11" key="1">
    <citation type="journal article" date="2015" name="Genome Announc.">
        <title>Expanding the biotechnology potential of lactobacilli through comparative genomics of 213 strains and associated genera.</title>
        <authorList>
            <person name="Sun Z."/>
            <person name="Harris H.M."/>
            <person name="McCann A."/>
            <person name="Guo C."/>
            <person name="Argimon S."/>
            <person name="Zhang W."/>
            <person name="Yang X."/>
            <person name="Jeffery I.B."/>
            <person name="Cooney J.C."/>
            <person name="Kagawa T.F."/>
            <person name="Liu W."/>
            <person name="Song Y."/>
            <person name="Salvetti E."/>
            <person name="Wrobel A."/>
            <person name="Rasinkangas P."/>
            <person name="Parkhill J."/>
            <person name="Rea M.C."/>
            <person name="O'Sullivan O."/>
            <person name="Ritari J."/>
            <person name="Douillard F.P."/>
            <person name="Paul Ross R."/>
            <person name="Yang R."/>
            <person name="Briner A.E."/>
            <person name="Felis G.E."/>
            <person name="de Vos W.M."/>
            <person name="Barrangou R."/>
            <person name="Klaenhammer T.R."/>
            <person name="Caufield P.W."/>
            <person name="Cui Y."/>
            <person name="Zhang H."/>
            <person name="O'Toole P.W."/>
        </authorList>
    </citation>
    <scope>NUCLEOTIDE SEQUENCE [LARGE SCALE GENOMIC DNA]</scope>
    <source>
        <strain evidence="10 11">DSM 20623</strain>
    </source>
</reference>
<dbReference type="GO" id="GO:0045454">
    <property type="term" value="P:cell redox homeostasis"/>
    <property type="evidence" value="ECO:0007669"/>
    <property type="project" value="InterPro"/>
</dbReference>
<evidence type="ECO:0000256" key="5">
    <source>
        <dbReference type="ARBA" id="ARBA00022989"/>
    </source>
</evidence>
<dbReference type="InterPro" id="IPR017871">
    <property type="entry name" value="ABC_transporter-like_CS"/>
</dbReference>